<protein>
    <submittedName>
        <fullName evidence="1">Uncharacterized protein</fullName>
    </submittedName>
</protein>
<sequence>MQGGIITSSKKIQKNPRHLSLVLDISLGVHMHLTMKGPETPDG</sequence>
<evidence type="ECO:0000313" key="1">
    <source>
        <dbReference type="EMBL" id="JAD52076.1"/>
    </source>
</evidence>
<proteinExistence type="predicted"/>
<dbReference type="AlphaFoldDB" id="A0A0A9ALR3"/>
<reference evidence="1" key="2">
    <citation type="journal article" date="2015" name="Data Brief">
        <title>Shoot transcriptome of the giant reed, Arundo donax.</title>
        <authorList>
            <person name="Barrero R.A."/>
            <person name="Guerrero F.D."/>
            <person name="Moolhuijzen P."/>
            <person name="Goolsby J.A."/>
            <person name="Tidwell J."/>
            <person name="Bellgard S.E."/>
            <person name="Bellgard M.I."/>
        </authorList>
    </citation>
    <scope>NUCLEOTIDE SEQUENCE</scope>
    <source>
        <tissue evidence="1">Shoot tissue taken approximately 20 cm above the soil surface</tissue>
    </source>
</reference>
<organism evidence="1">
    <name type="scientific">Arundo donax</name>
    <name type="common">Giant reed</name>
    <name type="synonym">Donax arundinaceus</name>
    <dbReference type="NCBI Taxonomy" id="35708"/>
    <lineage>
        <taxon>Eukaryota</taxon>
        <taxon>Viridiplantae</taxon>
        <taxon>Streptophyta</taxon>
        <taxon>Embryophyta</taxon>
        <taxon>Tracheophyta</taxon>
        <taxon>Spermatophyta</taxon>
        <taxon>Magnoliopsida</taxon>
        <taxon>Liliopsida</taxon>
        <taxon>Poales</taxon>
        <taxon>Poaceae</taxon>
        <taxon>PACMAD clade</taxon>
        <taxon>Arundinoideae</taxon>
        <taxon>Arundineae</taxon>
        <taxon>Arundo</taxon>
    </lineage>
</organism>
<dbReference type="EMBL" id="GBRH01245819">
    <property type="protein sequence ID" value="JAD52076.1"/>
    <property type="molecule type" value="Transcribed_RNA"/>
</dbReference>
<name>A0A0A9ALR3_ARUDO</name>
<accession>A0A0A9ALR3</accession>
<reference evidence="1" key="1">
    <citation type="submission" date="2014-09" db="EMBL/GenBank/DDBJ databases">
        <authorList>
            <person name="Magalhaes I.L.F."/>
            <person name="Oliveira U."/>
            <person name="Santos F.R."/>
            <person name="Vidigal T.H.D.A."/>
            <person name="Brescovit A.D."/>
            <person name="Santos A.J."/>
        </authorList>
    </citation>
    <scope>NUCLEOTIDE SEQUENCE</scope>
    <source>
        <tissue evidence="1">Shoot tissue taken approximately 20 cm above the soil surface</tissue>
    </source>
</reference>